<proteinExistence type="inferred from homology"/>
<dbReference type="GO" id="GO:0005737">
    <property type="term" value="C:cytoplasm"/>
    <property type="evidence" value="ECO:0007669"/>
    <property type="project" value="UniProtKB-SubCell"/>
</dbReference>
<evidence type="ECO:0000313" key="15">
    <source>
        <dbReference type="Proteomes" id="UP000463857"/>
    </source>
</evidence>
<keyword evidence="15" id="KW-1185">Reference proteome</keyword>
<feature type="compositionally biased region" description="Basic and acidic residues" evidence="13">
    <location>
        <begin position="59"/>
        <end position="73"/>
    </location>
</feature>
<dbReference type="PROSITE" id="PS01071">
    <property type="entry name" value="GRPE"/>
    <property type="match status" value="1"/>
</dbReference>
<evidence type="ECO:0000256" key="7">
    <source>
        <dbReference type="ARBA" id="ARBA00053401"/>
    </source>
</evidence>
<sequence length="201" mass="21857">MTEQNDKPAEREDEPIVIRDKRRVGSDGPPQTLEEALANAGPAPKEPAAPSQDSAGNAETERLAQELADRTSDLQRVTAEYANYRKRSDREREALVPMAQAALIAKLLPVLDDIDRADEHGDLTGGFKNVADSLRQALTQTGLEQFGAEGDAFDPQIHQAVAHNPSKDVDAPVVGAVMRKGYRHGDRVLREAMVAVTTPED</sequence>
<protein>
    <recommendedName>
        <fullName evidence="8 10">Protein GrpE</fullName>
    </recommendedName>
    <alternativeName>
        <fullName evidence="9 10">HSP-70 cofactor</fullName>
    </alternativeName>
</protein>
<dbReference type="OrthoDB" id="5191115at2"/>
<evidence type="ECO:0000256" key="3">
    <source>
        <dbReference type="ARBA" id="ARBA00011738"/>
    </source>
</evidence>
<evidence type="ECO:0000256" key="9">
    <source>
        <dbReference type="ARBA" id="ARBA00076414"/>
    </source>
</evidence>
<dbReference type="KEGG" id="eke:EK0264_11850"/>
<evidence type="ECO:0000256" key="10">
    <source>
        <dbReference type="HAMAP-Rule" id="MF_01151"/>
    </source>
</evidence>
<keyword evidence="4 10" id="KW-0963">Cytoplasm</keyword>
<evidence type="ECO:0000256" key="12">
    <source>
        <dbReference type="RuleBase" id="RU004478"/>
    </source>
</evidence>
<dbReference type="GO" id="GO:0051082">
    <property type="term" value="F:unfolded protein binding"/>
    <property type="evidence" value="ECO:0007669"/>
    <property type="project" value="TreeGrafter"/>
</dbReference>
<dbReference type="PANTHER" id="PTHR21237:SF23">
    <property type="entry name" value="GRPE PROTEIN HOMOLOG, MITOCHONDRIAL"/>
    <property type="match status" value="1"/>
</dbReference>
<evidence type="ECO:0000256" key="13">
    <source>
        <dbReference type="SAM" id="MobiDB-lite"/>
    </source>
</evidence>
<evidence type="ECO:0000256" key="6">
    <source>
        <dbReference type="ARBA" id="ARBA00023186"/>
    </source>
</evidence>
<reference evidence="14 15" key="1">
    <citation type="journal article" date="2018" name="Int. J. Syst. Evol. Microbiol.">
        <title>Epidermidibacterium keratini gen. nov., sp. nov., a member of the family Sporichthyaceae, isolated from keratin epidermis.</title>
        <authorList>
            <person name="Lee D.G."/>
            <person name="Trujillo M.E."/>
            <person name="Kang S."/>
            <person name="Nam J.J."/>
            <person name="Kim Y.J."/>
        </authorList>
    </citation>
    <scope>NUCLEOTIDE SEQUENCE [LARGE SCALE GENOMIC DNA]</scope>
    <source>
        <strain evidence="14 15">EPI-7</strain>
    </source>
</reference>
<accession>A0A7L4YQ39</accession>
<dbReference type="PRINTS" id="PR00773">
    <property type="entry name" value="GRPEPROTEIN"/>
</dbReference>
<dbReference type="GO" id="GO:0042803">
    <property type="term" value="F:protein homodimerization activity"/>
    <property type="evidence" value="ECO:0007669"/>
    <property type="project" value="InterPro"/>
</dbReference>
<evidence type="ECO:0000256" key="11">
    <source>
        <dbReference type="RuleBase" id="RU000639"/>
    </source>
</evidence>
<evidence type="ECO:0000313" key="14">
    <source>
        <dbReference type="EMBL" id="QHC00909.1"/>
    </source>
</evidence>
<dbReference type="GO" id="GO:0006457">
    <property type="term" value="P:protein folding"/>
    <property type="evidence" value="ECO:0007669"/>
    <property type="project" value="InterPro"/>
</dbReference>
<dbReference type="NCBIfam" id="NF010761">
    <property type="entry name" value="PRK14164.1"/>
    <property type="match status" value="1"/>
</dbReference>
<dbReference type="InterPro" id="IPR013805">
    <property type="entry name" value="GrpE_CC"/>
</dbReference>
<dbReference type="PANTHER" id="PTHR21237">
    <property type="entry name" value="GRPE PROTEIN"/>
    <property type="match status" value="1"/>
</dbReference>
<keyword evidence="5 10" id="KW-0346">Stress response</keyword>
<dbReference type="SUPFAM" id="SSF58014">
    <property type="entry name" value="Coiled-coil domain of nucleotide exchange factor GrpE"/>
    <property type="match status" value="1"/>
</dbReference>
<keyword evidence="6 10" id="KW-0143">Chaperone</keyword>
<dbReference type="RefSeq" id="WP_159545857.1">
    <property type="nucleotide sequence ID" value="NZ_CP047156.1"/>
</dbReference>
<dbReference type="HAMAP" id="MF_01151">
    <property type="entry name" value="GrpE"/>
    <property type="match status" value="1"/>
</dbReference>
<evidence type="ECO:0000256" key="8">
    <source>
        <dbReference type="ARBA" id="ARBA00072274"/>
    </source>
</evidence>
<feature type="compositionally biased region" description="Basic and acidic residues" evidence="13">
    <location>
        <begin position="1"/>
        <end position="25"/>
    </location>
</feature>
<gene>
    <name evidence="10 14" type="primary">grpE</name>
    <name evidence="14" type="ORF">EK0264_11850</name>
</gene>
<comment type="similarity">
    <text evidence="2 10 12">Belongs to the GrpE family.</text>
</comment>
<dbReference type="Gene3D" id="3.90.20.20">
    <property type="match status" value="1"/>
</dbReference>
<evidence type="ECO:0000256" key="1">
    <source>
        <dbReference type="ARBA" id="ARBA00004496"/>
    </source>
</evidence>
<dbReference type="InParanoid" id="A0A7L4YQ39"/>
<dbReference type="SUPFAM" id="SSF51064">
    <property type="entry name" value="Head domain of nucleotide exchange factor GrpE"/>
    <property type="match status" value="1"/>
</dbReference>
<dbReference type="AlphaFoldDB" id="A0A7L4YQ39"/>
<dbReference type="Pfam" id="PF01025">
    <property type="entry name" value="GrpE"/>
    <property type="match status" value="1"/>
</dbReference>
<comment type="function">
    <text evidence="7 10 11">Participates actively in the response to hyperosmotic and heat shock by preventing the aggregation of stress-denatured proteins, in association with DnaK and GrpE. It is the nucleotide exchange factor for DnaK and may function as a thermosensor. Unfolded proteins bind initially to DnaJ; upon interaction with the DnaJ-bound protein, DnaK hydrolyzes its bound ATP, resulting in the formation of a stable complex. GrpE releases ADP from DnaK; ATP binding to DnaK triggers the release of the substrate protein, thus completing the reaction cycle. Several rounds of ATP-dependent interactions between DnaJ, DnaK and GrpE are required for fully efficient folding.</text>
</comment>
<name>A0A7L4YQ39_9ACTN</name>
<comment type="subcellular location">
    <subcellularLocation>
        <location evidence="1 10">Cytoplasm</location>
    </subcellularLocation>
</comment>
<dbReference type="InterPro" id="IPR000740">
    <property type="entry name" value="GrpE"/>
</dbReference>
<dbReference type="GO" id="GO:0051087">
    <property type="term" value="F:protein-folding chaperone binding"/>
    <property type="evidence" value="ECO:0007669"/>
    <property type="project" value="InterPro"/>
</dbReference>
<dbReference type="Proteomes" id="UP000463857">
    <property type="component" value="Chromosome"/>
</dbReference>
<evidence type="ECO:0000256" key="5">
    <source>
        <dbReference type="ARBA" id="ARBA00023016"/>
    </source>
</evidence>
<evidence type="ECO:0000256" key="4">
    <source>
        <dbReference type="ARBA" id="ARBA00022490"/>
    </source>
</evidence>
<dbReference type="EMBL" id="CP047156">
    <property type="protein sequence ID" value="QHC00909.1"/>
    <property type="molecule type" value="Genomic_DNA"/>
</dbReference>
<organism evidence="14 15">
    <name type="scientific">Epidermidibacterium keratini</name>
    <dbReference type="NCBI Taxonomy" id="1891644"/>
    <lineage>
        <taxon>Bacteria</taxon>
        <taxon>Bacillati</taxon>
        <taxon>Actinomycetota</taxon>
        <taxon>Actinomycetes</taxon>
        <taxon>Sporichthyales</taxon>
        <taxon>Sporichthyaceae</taxon>
        <taxon>Epidermidibacterium</taxon>
    </lineage>
</organism>
<evidence type="ECO:0000256" key="2">
    <source>
        <dbReference type="ARBA" id="ARBA00009054"/>
    </source>
</evidence>
<comment type="subunit">
    <text evidence="3 10">Homodimer.</text>
</comment>
<dbReference type="FunFam" id="2.30.22.10:FF:000001">
    <property type="entry name" value="Protein GrpE"/>
    <property type="match status" value="1"/>
</dbReference>
<dbReference type="FunCoup" id="A0A7L4YQ39">
    <property type="interactions" value="290"/>
</dbReference>
<feature type="region of interest" description="Disordered" evidence="13">
    <location>
        <begin position="1"/>
        <end position="74"/>
    </location>
</feature>
<dbReference type="InterPro" id="IPR009012">
    <property type="entry name" value="GrpE_head"/>
</dbReference>
<dbReference type="GO" id="GO:0000774">
    <property type="term" value="F:adenyl-nucleotide exchange factor activity"/>
    <property type="evidence" value="ECO:0007669"/>
    <property type="project" value="InterPro"/>
</dbReference>
<dbReference type="Gene3D" id="2.30.22.10">
    <property type="entry name" value="Head domain of nucleotide exchange factor GrpE"/>
    <property type="match status" value="1"/>
</dbReference>
<dbReference type="CDD" id="cd00446">
    <property type="entry name" value="GrpE"/>
    <property type="match status" value="1"/>
</dbReference>